<feature type="transmembrane region" description="Helical" evidence="1">
    <location>
        <begin position="7"/>
        <end position="29"/>
    </location>
</feature>
<protein>
    <submittedName>
        <fullName evidence="2">Uncharacterized protein</fullName>
    </submittedName>
</protein>
<feature type="transmembrane region" description="Helical" evidence="1">
    <location>
        <begin position="87"/>
        <end position="107"/>
    </location>
</feature>
<dbReference type="EMBL" id="JBHUIM010000001">
    <property type="protein sequence ID" value="MFD2245586.1"/>
    <property type="molecule type" value="Genomic_DNA"/>
</dbReference>
<evidence type="ECO:0000313" key="2">
    <source>
        <dbReference type="EMBL" id="MFD2245586.1"/>
    </source>
</evidence>
<evidence type="ECO:0000313" key="3">
    <source>
        <dbReference type="Proteomes" id="UP001597374"/>
    </source>
</evidence>
<dbReference type="Proteomes" id="UP001597374">
    <property type="component" value="Unassembled WGS sequence"/>
</dbReference>
<feature type="transmembrane region" description="Helical" evidence="1">
    <location>
        <begin position="63"/>
        <end position="81"/>
    </location>
</feature>
<feature type="transmembrane region" description="Helical" evidence="1">
    <location>
        <begin position="151"/>
        <end position="173"/>
    </location>
</feature>
<dbReference type="RefSeq" id="WP_250428892.1">
    <property type="nucleotide sequence ID" value="NZ_JALPRR010000002.1"/>
</dbReference>
<proteinExistence type="predicted"/>
<sequence length="183" mass="21258">MEVKRTLSLLFQQVWYIGWTILTLLSFYFSMVGGYAYVVFVGVIVGISQTVVLGWLKETKYAGLWLINSFVWGYITHSYQGDENFDQFLWLLPVLLLPLNEVILWIIFRRSSRFIWTGLNLLAYGYIYLIYKGADLLIPLELQYNDAIQVVLMFIALAPYSIISGYAIYLAYIKLHHTTTALR</sequence>
<accession>A0ABW5CT53</accession>
<keyword evidence="1" id="KW-0472">Membrane</keyword>
<keyword evidence="1" id="KW-0812">Transmembrane</keyword>
<organism evidence="2 3">
    <name type="scientific">Pontibacter ruber</name>
    <dbReference type="NCBI Taxonomy" id="1343895"/>
    <lineage>
        <taxon>Bacteria</taxon>
        <taxon>Pseudomonadati</taxon>
        <taxon>Bacteroidota</taxon>
        <taxon>Cytophagia</taxon>
        <taxon>Cytophagales</taxon>
        <taxon>Hymenobacteraceae</taxon>
        <taxon>Pontibacter</taxon>
    </lineage>
</organism>
<gene>
    <name evidence="2" type="ORF">ACFSKP_04920</name>
</gene>
<keyword evidence="1" id="KW-1133">Transmembrane helix</keyword>
<evidence type="ECO:0000256" key="1">
    <source>
        <dbReference type="SAM" id="Phobius"/>
    </source>
</evidence>
<feature type="transmembrane region" description="Helical" evidence="1">
    <location>
        <begin position="114"/>
        <end position="131"/>
    </location>
</feature>
<feature type="transmembrane region" description="Helical" evidence="1">
    <location>
        <begin position="35"/>
        <end position="56"/>
    </location>
</feature>
<comment type="caution">
    <text evidence="2">The sequence shown here is derived from an EMBL/GenBank/DDBJ whole genome shotgun (WGS) entry which is preliminary data.</text>
</comment>
<keyword evidence="3" id="KW-1185">Reference proteome</keyword>
<reference evidence="3" key="1">
    <citation type="journal article" date="2019" name="Int. J. Syst. Evol. Microbiol.">
        <title>The Global Catalogue of Microorganisms (GCM) 10K type strain sequencing project: providing services to taxonomists for standard genome sequencing and annotation.</title>
        <authorList>
            <consortium name="The Broad Institute Genomics Platform"/>
            <consortium name="The Broad Institute Genome Sequencing Center for Infectious Disease"/>
            <person name="Wu L."/>
            <person name="Ma J."/>
        </authorList>
    </citation>
    <scope>NUCLEOTIDE SEQUENCE [LARGE SCALE GENOMIC DNA]</scope>
    <source>
        <strain evidence="3">CGMCC 4.1782</strain>
    </source>
</reference>
<name>A0ABW5CT53_9BACT</name>